<dbReference type="Gene3D" id="1.10.20.10">
    <property type="entry name" value="Histone, subunit A"/>
    <property type="match status" value="1"/>
</dbReference>
<dbReference type="GO" id="GO:0003677">
    <property type="term" value="F:DNA binding"/>
    <property type="evidence" value="ECO:0007669"/>
    <property type="project" value="UniProtKB-KW"/>
</dbReference>
<evidence type="ECO:0000256" key="7">
    <source>
        <dbReference type="SAM" id="MobiDB-lite"/>
    </source>
</evidence>
<gene>
    <name evidence="8" type="ORF">CANTEDRAFT_91540</name>
</gene>
<dbReference type="GO" id="GO:0046982">
    <property type="term" value="F:protein heterodimerization activity"/>
    <property type="evidence" value="ECO:0007669"/>
    <property type="project" value="InterPro"/>
</dbReference>
<dbReference type="GO" id="GO:0071821">
    <property type="term" value="C:FANCM-MHF complex"/>
    <property type="evidence" value="ECO:0007669"/>
    <property type="project" value="TreeGrafter"/>
</dbReference>
<dbReference type="eggNOG" id="ENOG502SGQY">
    <property type="taxonomic scope" value="Eukaryota"/>
</dbReference>
<dbReference type="AlphaFoldDB" id="G3AXH2"/>
<comment type="similarity">
    <text evidence="2">Belongs to the CENP-X/MHF2 family.</text>
</comment>
<feature type="compositionally biased region" description="Acidic residues" evidence="7">
    <location>
        <begin position="81"/>
        <end position="98"/>
    </location>
</feature>
<evidence type="ECO:0000256" key="5">
    <source>
        <dbReference type="ARBA" id="ARBA00023204"/>
    </source>
</evidence>
<dbReference type="OrthoDB" id="2500381at2759"/>
<dbReference type="GO" id="GO:0000712">
    <property type="term" value="P:resolution of meiotic recombination intermediates"/>
    <property type="evidence" value="ECO:0007669"/>
    <property type="project" value="TreeGrafter"/>
</dbReference>
<keyword evidence="9" id="KW-1185">Reference proteome</keyword>
<dbReference type="GO" id="GO:0006281">
    <property type="term" value="P:DNA repair"/>
    <property type="evidence" value="ECO:0007669"/>
    <property type="project" value="UniProtKB-KW"/>
</dbReference>
<keyword evidence="5" id="KW-0234">DNA repair</keyword>
<feature type="region of interest" description="Disordered" evidence="7">
    <location>
        <begin position="79"/>
        <end position="118"/>
    </location>
</feature>
<dbReference type="PANTHER" id="PTHR28680">
    <property type="entry name" value="CENTROMERE PROTEIN X"/>
    <property type="match status" value="1"/>
</dbReference>
<proteinExistence type="inferred from homology"/>
<evidence type="ECO:0000256" key="1">
    <source>
        <dbReference type="ARBA" id="ARBA00004123"/>
    </source>
</evidence>
<evidence type="ECO:0000256" key="6">
    <source>
        <dbReference type="ARBA" id="ARBA00023242"/>
    </source>
</evidence>
<dbReference type="GO" id="GO:0051382">
    <property type="term" value="P:kinetochore assembly"/>
    <property type="evidence" value="ECO:0007669"/>
    <property type="project" value="InterPro"/>
</dbReference>
<feature type="compositionally biased region" description="Polar residues" evidence="7">
    <location>
        <begin position="99"/>
        <end position="110"/>
    </location>
</feature>
<dbReference type="KEGG" id="cten:18250084"/>
<evidence type="ECO:0000313" key="8">
    <source>
        <dbReference type="EMBL" id="EGV66378.1"/>
    </source>
</evidence>
<keyword evidence="4" id="KW-0238">DNA-binding</keyword>
<dbReference type="Pfam" id="PF09415">
    <property type="entry name" value="CENP-X"/>
    <property type="match status" value="1"/>
</dbReference>
<sequence>MEHQDQNIINLKTISRLFHELAFNKENTRLSQKTLQLSAQYINLFIREGILRSNDERLSDGDRLSHVDGIDNLETIRGNEGEEVEEEVPDITLNEDDIQSNPNTQYTSNEPPADGDNDTLDVRHLSKIAGVLLLDF</sequence>
<evidence type="ECO:0000256" key="4">
    <source>
        <dbReference type="ARBA" id="ARBA00023125"/>
    </source>
</evidence>
<evidence type="ECO:0000256" key="3">
    <source>
        <dbReference type="ARBA" id="ARBA00022763"/>
    </source>
</evidence>
<keyword evidence="6" id="KW-0539">Nucleus</keyword>
<comment type="subcellular location">
    <subcellularLocation>
        <location evidence="1">Nucleus</location>
    </subcellularLocation>
</comment>
<dbReference type="InterPro" id="IPR009072">
    <property type="entry name" value="Histone-fold"/>
</dbReference>
<reference evidence="8 9" key="1">
    <citation type="journal article" date="2011" name="Proc. Natl. Acad. Sci. U.S.A.">
        <title>Comparative genomics of xylose-fermenting fungi for enhanced biofuel production.</title>
        <authorList>
            <person name="Wohlbach D.J."/>
            <person name="Kuo A."/>
            <person name="Sato T.K."/>
            <person name="Potts K.M."/>
            <person name="Salamov A.A."/>
            <person name="LaButti K.M."/>
            <person name="Sun H."/>
            <person name="Clum A."/>
            <person name="Pangilinan J.L."/>
            <person name="Lindquist E.A."/>
            <person name="Lucas S."/>
            <person name="Lapidus A."/>
            <person name="Jin M."/>
            <person name="Gunawan C."/>
            <person name="Balan V."/>
            <person name="Dale B.E."/>
            <person name="Jeffries T.W."/>
            <person name="Zinkel R."/>
            <person name="Barry K.W."/>
            <person name="Grigoriev I.V."/>
            <person name="Gasch A.P."/>
        </authorList>
    </citation>
    <scope>NUCLEOTIDE SEQUENCE [LARGE SCALE GENOMIC DNA]</scope>
    <source>
        <strain evidence="9">ATCC 10573 / BCRC 21748 / CBS 615 / JCM 9827 / NBRC 10315 / NRRL Y-1498 / VKM Y-70</strain>
    </source>
</reference>
<evidence type="ECO:0000313" key="9">
    <source>
        <dbReference type="Proteomes" id="UP000000707"/>
    </source>
</evidence>
<dbReference type="GO" id="GO:0031297">
    <property type="term" value="P:replication fork processing"/>
    <property type="evidence" value="ECO:0007669"/>
    <property type="project" value="TreeGrafter"/>
</dbReference>
<protein>
    <submittedName>
        <fullName evidence="8">Uncharacterized protein</fullName>
    </submittedName>
</protein>
<accession>G3AXH2</accession>
<dbReference type="PANTHER" id="PTHR28680:SF1">
    <property type="entry name" value="CENTROMERE PROTEIN X"/>
    <property type="match status" value="1"/>
</dbReference>
<dbReference type="Proteomes" id="UP000000707">
    <property type="component" value="Unassembled WGS sequence"/>
</dbReference>
<dbReference type="EMBL" id="GL996510">
    <property type="protein sequence ID" value="EGV66378.1"/>
    <property type="molecule type" value="Genomic_DNA"/>
</dbReference>
<dbReference type="CDD" id="cd22921">
    <property type="entry name" value="HFD_CENP-X"/>
    <property type="match status" value="1"/>
</dbReference>
<keyword evidence="3" id="KW-0227">DNA damage</keyword>
<organism evidence="9">
    <name type="scientific">Candida tenuis (strain ATCC 10573 / BCRC 21748 / CBS 615 / JCM 9827 / NBRC 10315 / NRRL Y-1498 / VKM Y-70)</name>
    <name type="common">Yeast</name>
    <name type="synonym">Yamadazyma tenuis</name>
    <dbReference type="NCBI Taxonomy" id="590646"/>
    <lineage>
        <taxon>Eukaryota</taxon>
        <taxon>Fungi</taxon>
        <taxon>Dikarya</taxon>
        <taxon>Ascomycota</taxon>
        <taxon>Saccharomycotina</taxon>
        <taxon>Pichiomycetes</taxon>
        <taxon>Debaryomycetaceae</taxon>
        <taxon>Yamadazyma</taxon>
    </lineage>
</organism>
<evidence type="ECO:0000256" key="2">
    <source>
        <dbReference type="ARBA" id="ARBA00009359"/>
    </source>
</evidence>
<dbReference type="STRING" id="590646.G3AXH2"/>
<dbReference type="RefSeq" id="XP_006683636.1">
    <property type="nucleotide sequence ID" value="XM_006683573.1"/>
</dbReference>
<name>G3AXH2_CANTC</name>
<dbReference type="GeneID" id="18250084"/>
<dbReference type="InterPro" id="IPR018552">
    <property type="entry name" value="CENP-X"/>
</dbReference>
<dbReference type="HOGENOM" id="CLU_113787_1_0_1"/>